<dbReference type="Proteomes" id="UP001456524">
    <property type="component" value="Unassembled WGS sequence"/>
</dbReference>
<comment type="caution">
    <text evidence="2">The sequence shown here is derived from an EMBL/GenBank/DDBJ whole genome shotgun (WGS) entry which is preliminary data.</text>
</comment>
<feature type="compositionally biased region" description="Low complexity" evidence="1">
    <location>
        <begin position="48"/>
        <end position="59"/>
    </location>
</feature>
<protein>
    <submittedName>
        <fullName evidence="2">Uncharacterized protein</fullName>
    </submittedName>
</protein>
<sequence>MSSPSGKSRSSSSSSICSEMMHSIILDPDKKPDFLVDQDYDFVELSDGDTLLGSSSSSSDDGDDDDDDDDDGQPVKDGDKKRRKDATTSENGVQADKPVKSSSNSKQLPPSSSLTREWNAATDAENTASKWAGVFHSTGSPTEESDDFDHIDATEAQDARVDERTARIEKAKAIQRRRNELRRIAPAPEQIRCPCLTGGKDGWKGCIVPAHVELGRLTIKGIR</sequence>
<keyword evidence="3" id="KW-1185">Reference proteome</keyword>
<evidence type="ECO:0000256" key="1">
    <source>
        <dbReference type="SAM" id="MobiDB-lite"/>
    </source>
</evidence>
<feature type="compositionally biased region" description="Acidic residues" evidence="1">
    <location>
        <begin position="60"/>
        <end position="72"/>
    </location>
</feature>
<evidence type="ECO:0000313" key="2">
    <source>
        <dbReference type="EMBL" id="KAK8166702.1"/>
    </source>
</evidence>
<proteinExistence type="predicted"/>
<evidence type="ECO:0000313" key="3">
    <source>
        <dbReference type="Proteomes" id="UP001456524"/>
    </source>
</evidence>
<organism evidence="2 3">
    <name type="scientific">Phyllosticta citrichinensis</name>
    <dbReference type="NCBI Taxonomy" id="1130410"/>
    <lineage>
        <taxon>Eukaryota</taxon>
        <taxon>Fungi</taxon>
        <taxon>Dikarya</taxon>
        <taxon>Ascomycota</taxon>
        <taxon>Pezizomycotina</taxon>
        <taxon>Dothideomycetes</taxon>
        <taxon>Dothideomycetes incertae sedis</taxon>
        <taxon>Botryosphaeriales</taxon>
        <taxon>Phyllostictaceae</taxon>
        <taxon>Phyllosticta</taxon>
    </lineage>
</organism>
<name>A0ABR1XUD2_9PEZI</name>
<reference evidence="2 3" key="1">
    <citation type="journal article" date="2022" name="G3 (Bethesda)">
        <title>Enemy or ally: a genomic approach to elucidate the lifestyle of Phyllosticta citrichinaensis.</title>
        <authorList>
            <person name="Buijs V.A."/>
            <person name="Groenewald J.Z."/>
            <person name="Haridas S."/>
            <person name="LaButti K.M."/>
            <person name="Lipzen A."/>
            <person name="Martin F.M."/>
            <person name="Barry K."/>
            <person name="Grigoriev I.V."/>
            <person name="Crous P.W."/>
            <person name="Seidl M.F."/>
        </authorList>
    </citation>
    <scope>NUCLEOTIDE SEQUENCE [LARGE SCALE GENOMIC DNA]</scope>
    <source>
        <strain evidence="2 3">CBS 129764</strain>
    </source>
</reference>
<feature type="compositionally biased region" description="Low complexity" evidence="1">
    <location>
        <begin position="100"/>
        <end position="114"/>
    </location>
</feature>
<dbReference type="EMBL" id="JBBWUH010000005">
    <property type="protein sequence ID" value="KAK8166702.1"/>
    <property type="molecule type" value="Genomic_DNA"/>
</dbReference>
<feature type="region of interest" description="Disordered" evidence="1">
    <location>
        <begin position="46"/>
        <end position="149"/>
    </location>
</feature>
<accession>A0ABR1XUD2</accession>
<gene>
    <name evidence="2" type="ORF">IWX90DRAFT_486579</name>
</gene>